<evidence type="ECO:0000256" key="2">
    <source>
        <dbReference type="SAM" id="MobiDB-lite"/>
    </source>
</evidence>
<dbReference type="AlphaFoldDB" id="A0A849KXS3"/>
<proteinExistence type="predicted"/>
<feature type="region of interest" description="Disordered" evidence="2">
    <location>
        <begin position="1086"/>
        <end position="1118"/>
    </location>
</feature>
<evidence type="ECO:0000313" key="4">
    <source>
        <dbReference type="EMBL" id="NNU62426.1"/>
    </source>
</evidence>
<sequence>MAVNTNNDDLLISIATDTSEMVNAGKNAARQVNSALATIEKAAIQAGAKIDNAFIDAGKGMEKGVAGGAAKSNAALKSLNTALAQQQRELAKVKTLYPQAEQAVTRYEAAVNSLKASFVSGDATARQFQQGLERERQALLVNTTEMRRNQNAIIARNKAAATPVPRVQTPANNNVVGGQSFQTANIAAQFQDIAVTAAMGMNPLQIALQQGTQLSSVLTTMGSGRQVVAGLASAFASLVSPVSLVTMGLVAGGVALVQYLSSGSKTKDLTKVFQQHAESIAAIKEQYGDAANFIQLFTPESRQSQIRALKEQREELYEAVSGQANKTASFGAAMLTELAPTFRDAPAAAKQMRDAFADLNGSITQGKPDLLAFREAMAKIANDASVPKAIRENAEWIRKMDDEAVKANRAIPGLSASISLLGDSAGNNAAKMKILTDRLKEYSDAMKDLKGLATPELTEEDRVLKEYQRARNAAGDLIEVQAAEKLYQDAMNRINGRYIINSDGNRTRVPVPTARPLYELEGTPGEEKANKKAETAAEKARKAYKELISSISNRNDLLRQEIDLQGQAASATEAARVALETLQKAQKAGVTGENLDNIKKQLTLYQQLADTLAKTKLSQDLSRQNYIASLSSDDQRVAQMLQQYGLPTNLGSQQANQIRSFYSDQDDREAITSFLTDFKGGLVSSGGDIGKSFANAFSSAMLNQADKLWDNVFRMIANAIVGGGSQPATAGASALGLGAGTISRLTSATSITNQPMASAMGSTASKALVSGTPLAFAGNYKSGVDNRLTDILQSAAQRFPGFKVDAISGLRPGDKRFHGQGLATDVRLTDLASGKMLGNYQDASSFRSYEQFAQTARQVQMEKYPELAGQFRWGGYFGGGKGKYGALDTMHFDLAGDKVGMGGGSWANGLTSSQAALWPGISSQGMSDAAQAIDKLTTASTDASKGLSGIGQILGESAQQGTIASALPSVTTPAAGTSALTQVTSGLGDMLNSIVNGLSGFLSKIIGGAGSGLGSLFSGVLSIFGLADGGHVSGPGTSRSDSIPAMLSNGEFVVNAAQTKKYRPMLEAINSGAMLHRADGGIVAPRSVSTPVAPRLRSRSAASNDNGGNPGTLNVHINGASGDAHIKTLVEQGVSSGLSNYNVQQQRGGFGTLQTQYQNRKS</sequence>
<feature type="coiled-coil region" evidence="1">
    <location>
        <begin position="526"/>
        <end position="561"/>
    </location>
</feature>
<organism evidence="4 5">
    <name type="scientific">Ochrobactrum soli</name>
    <dbReference type="NCBI Taxonomy" id="2448455"/>
    <lineage>
        <taxon>Bacteria</taxon>
        <taxon>Pseudomonadati</taxon>
        <taxon>Pseudomonadota</taxon>
        <taxon>Alphaproteobacteria</taxon>
        <taxon>Hyphomicrobiales</taxon>
        <taxon>Brucellaceae</taxon>
        <taxon>Brucella/Ochrobactrum group</taxon>
        <taxon>Ochrobactrum</taxon>
    </lineage>
</organism>
<dbReference type="InterPro" id="IPR009628">
    <property type="entry name" value="Phage_tape_measure_N"/>
</dbReference>
<dbReference type="Pfam" id="PF06791">
    <property type="entry name" value="TMP_2"/>
    <property type="match status" value="1"/>
</dbReference>
<accession>A0A849KXS3</accession>
<comment type="caution">
    <text evidence="4">The sequence shown here is derived from an EMBL/GenBank/DDBJ whole genome shotgun (WGS) entry which is preliminary data.</text>
</comment>
<evidence type="ECO:0000259" key="3">
    <source>
        <dbReference type="Pfam" id="PF06791"/>
    </source>
</evidence>
<keyword evidence="5" id="KW-1185">Reference proteome</keyword>
<evidence type="ECO:0000256" key="1">
    <source>
        <dbReference type="SAM" id="Coils"/>
    </source>
</evidence>
<keyword evidence="1" id="KW-0175">Coiled coil</keyword>
<protein>
    <recommendedName>
        <fullName evidence="3">Bacteriophage tail tape measure N-terminal domain-containing protein</fullName>
    </recommendedName>
</protein>
<reference evidence="4 5" key="1">
    <citation type="submission" date="2020-05" db="EMBL/GenBank/DDBJ databases">
        <title>Draft Genome Sequence of Ochrobactrum soli Isolated from Stable Fly Gut.</title>
        <authorList>
            <person name="Pileggi M.T."/>
            <person name="Vazhakkala L.J."/>
            <person name="Wong C.N."/>
        </authorList>
    </citation>
    <scope>NUCLEOTIDE SEQUENCE [LARGE SCALE GENOMIC DNA]</scope>
    <source>
        <strain evidence="4 5">MTP-C0764</strain>
    </source>
</reference>
<feature type="domain" description="Bacteriophage tail tape measure N-terminal" evidence="3">
    <location>
        <begin position="179"/>
        <end position="358"/>
    </location>
</feature>
<dbReference type="EMBL" id="JABFCY010000014">
    <property type="protein sequence ID" value="NNU62426.1"/>
    <property type="molecule type" value="Genomic_DNA"/>
</dbReference>
<feature type="coiled-coil region" evidence="1">
    <location>
        <begin position="69"/>
        <end position="103"/>
    </location>
</feature>
<dbReference type="RefSeq" id="WP_171318878.1">
    <property type="nucleotide sequence ID" value="NZ_JABFCY010000014.1"/>
</dbReference>
<evidence type="ECO:0000313" key="5">
    <source>
        <dbReference type="Proteomes" id="UP000574931"/>
    </source>
</evidence>
<name>A0A849KXS3_9HYPH</name>
<gene>
    <name evidence="4" type="ORF">HKX02_19515</name>
</gene>
<dbReference type="Proteomes" id="UP000574931">
    <property type="component" value="Unassembled WGS sequence"/>
</dbReference>